<dbReference type="RefSeq" id="WP_149114819.1">
    <property type="nucleotide sequence ID" value="NZ_CP042425.1"/>
</dbReference>
<evidence type="ECO:0000256" key="2">
    <source>
        <dbReference type="SAM" id="Phobius"/>
    </source>
</evidence>
<gene>
    <name evidence="3" type="ORF">PX52LOC_07636</name>
</gene>
<protein>
    <recommendedName>
        <fullName evidence="5">DUF883 domain-containing protein</fullName>
    </recommendedName>
</protein>
<accession>A0A5C1AMR5</accession>
<dbReference type="KEGG" id="lrs:PX52LOC_07636"/>
<evidence type="ECO:0000256" key="1">
    <source>
        <dbReference type="SAM" id="MobiDB-lite"/>
    </source>
</evidence>
<reference evidence="4" key="1">
    <citation type="submission" date="2019-08" db="EMBL/GenBank/DDBJ databases">
        <title>Limnoglobus roseus gen. nov., sp. nov., a novel freshwater planctomycete with a giant genome from the family Gemmataceae.</title>
        <authorList>
            <person name="Kulichevskaya I.S."/>
            <person name="Naumoff D.G."/>
            <person name="Miroshnikov K."/>
            <person name="Ivanova A."/>
            <person name="Philippov D.A."/>
            <person name="Hakobyan A."/>
            <person name="Rijpstra I.C."/>
            <person name="Sinninghe Damste J.S."/>
            <person name="Liesack W."/>
            <person name="Dedysh S.N."/>
        </authorList>
    </citation>
    <scope>NUCLEOTIDE SEQUENCE [LARGE SCALE GENOMIC DNA]</scope>
    <source>
        <strain evidence="4">PX52</strain>
    </source>
</reference>
<keyword evidence="2" id="KW-0812">Transmembrane</keyword>
<feature type="transmembrane region" description="Helical" evidence="2">
    <location>
        <begin position="99"/>
        <end position="117"/>
    </location>
</feature>
<proteinExistence type="predicted"/>
<dbReference type="Proteomes" id="UP000324974">
    <property type="component" value="Chromosome"/>
</dbReference>
<sequence>MADDQPKGEPTPENIRDDMQTTRAHLGAGVQALGDKAMGYAQDAADAVEGACRSTMDALHGLQHAVADGASVARHAVTDATDAVGRAFDVRHHIRQRPWLAVAVAVAAGVACGRFLARR</sequence>
<evidence type="ECO:0000313" key="4">
    <source>
        <dbReference type="Proteomes" id="UP000324974"/>
    </source>
</evidence>
<keyword evidence="2" id="KW-0472">Membrane</keyword>
<dbReference type="AlphaFoldDB" id="A0A5C1AMR5"/>
<dbReference type="EMBL" id="CP042425">
    <property type="protein sequence ID" value="QEL20531.1"/>
    <property type="molecule type" value="Genomic_DNA"/>
</dbReference>
<organism evidence="3 4">
    <name type="scientific">Limnoglobus roseus</name>
    <dbReference type="NCBI Taxonomy" id="2598579"/>
    <lineage>
        <taxon>Bacteria</taxon>
        <taxon>Pseudomonadati</taxon>
        <taxon>Planctomycetota</taxon>
        <taxon>Planctomycetia</taxon>
        <taxon>Gemmatales</taxon>
        <taxon>Gemmataceae</taxon>
        <taxon>Limnoglobus</taxon>
    </lineage>
</organism>
<keyword evidence="2" id="KW-1133">Transmembrane helix</keyword>
<evidence type="ECO:0008006" key="5">
    <source>
        <dbReference type="Google" id="ProtNLM"/>
    </source>
</evidence>
<evidence type="ECO:0000313" key="3">
    <source>
        <dbReference type="EMBL" id="QEL20531.1"/>
    </source>
</evidence>
<feature type="region of interest" description="Disordered" evidence="1">
    <location>
        <begin position="1"/>
        <end position="21"/>
    </location>
</feature>
<keyword evidence="4" id="KW-1185">Reference proteome</keyword>
<name>A0A5C1AMR5_9BACT</name>